<dbReference type="Gene3D" id="1.10.1780.10">
    <property type="entry name" value="Clp, N-terminal domain"/>
    <property type="match status" value="2"/>
</dbReference>
<keyword evidence="5" id="KW-1185">Reference proteome</keyword>
<dbReference type="SUPFAM" id="SSF81923">
    <property type="entry name" value="Double Clp-N motif"/>
    <property type="match status" value="2"/>
</dbReference>
<keyword evidence="1" id="KW-0677">Repeat</keyword>
<feature type="compositionally biased region" description="Basic residues" evidence="2">
    <location>
        <begin position="176"/>
        <end position="186"/>
    </location>
</feature>
<dbReference type="InterPro" id="IPR004176">
    <property type="entry name" value="Clp_R_N"/>
</dbReference>
<dbReference type="Proteomes" id="UP000551501">
    <property type="component" value="Unassembled WGS sequence"/>
</dbReference>
<evidence type="ECO:0000256" key="1">
    <source>
        <dbReference type="PROSITE-ProRule" id="PRU01251"/>
    </source>
</evidence>
<feature type="compositionally biased region" description="Basic and acidic residues" evidence="2">
    <location>
        <begin position="109"/>
        <end position="120"/>
    </location>
</feature>
<evidence type="ECO:0000259" key="3">
    <source>
        <dbReference type="PROSITE" id="PS51903"/>
    </source>
</evidence>
<feature type="domain" description="Clp R" evidence="3">
    <location>
        <begin position="2"/>
        <end position="251"/>
    </location>
</feature>
<proteinExistence type="predicted"/>
<dbReference type="InterPro" id="IPR036628">
    <property type="entry name" value="Clp_N_dom_sf"/>
</dbReference>
<comment type="caution">
    <text evidence="4">The sequence shown here is derived from an EMBL/GenBank/DDBJ whole genome shotgun (WGS) entry which is preliminary data.</text>
</comment>
<accession>A0A840EP68</accession>
<feature type="region of interest" description="Disordered" evidence="2">
    <location>
        <begin position="65"/>
        <end position="84"/>
    </location>
</feature>
<evidence type="ECO:0000256" key="2">
    <source>
        <dbReference type="SAM" id="MobiDB-lite"/>
    </source>
</evidence>
<dbReference type="Pfam" id="PF02861">
    <property type="entry name" value="Clp_N"/>
    <property type="match status" value="1"/>
</dbReference>
<dbReference type="AlphaFoldDB" id="A0A840EP68"/>
<dbReference type="EMBL" id="JACIFP010000001">
    <property type="protein sequence ID" value="MBB4134605.1"/>
    <property type="molecule type" value="Genomic_DNA"/>
</dbReference>
<protein>
    <recommendedName>
        <fullName evidence="3">Clp R domain-containing protein</fullName>
    </recommendedName>
</protein>
<dbReference type="PROSITE" id="PS51903">
    <property type="entry name" value="CLP_R"/>
    <property type="match status" value="1"/>
</dbReference>
<feature type="compositionally biased region" description="Gly residues" evidence="2">
    <location>
        <begin position="146"/>
        <end position="158"/>
    </location>
</feature>
<organism evidence="4 5">
    <name type="scientific">Gordonia humi</name>
    <dbReference type="NCBI Taxonomy" id="686429"/>
    <lineage>
        <taxon>Bacteria</taxon>
        <taxon>Bacillati</taxon>
        <taxon>Actinomycetota</taxon>
        <taxon>Actinomycetes</taxon>
        <taxon>Mycobacteriales</taxon>
        <taxon>Gordoniaceae</taxon>
        <taxon>Gordonia</taxon>
    </lineage>
</organism>
<name>A0A840EP68_9ACTN</name>
<evidence type="ECO:0000313" key="4">
    <source>
        <dbReference type="EMBL" id="MBB4134605.1"/>
    </source>
</evidence>
<reference evidence="4 5" key="1">
    <citation type="submission" date="2020-08" db="EMBL/GenBank/DDBJ databases">
        <title>Sequencing the genomes of 1000 actinobacteria strains.</title>
        <authorList>
            <person name="Klenk H.-P."/>
        </authorList>
    </citation>
    <scope>NUCLEOTIDE SEQUENCE [LARGE SCALE GENOMIC DNA]</scope>
    <source>
        <strain evidence="4 5">DSM 45298</strain>
    </source>
</reference>
<sequence>MFDRFSREDRTLFMFATQEAHDLGHSSIGNDHLILGMLCNARSPIFGVLGDLGFTLDGARKAVSEYHEGHDEDPAPDADGRYEEDREALRSIGIDLDRVREAVRSKFGDDLADGWGERSGRGRGRGGRGGRGEHRGRGPHGHGRGRGPGFGPGFGPGPDFGRPGWDAEGPWEGGRGRRGPRGRGRGRMNESVRDALRSAVTLARSRGDEHIGVAHLLLGILDANDDASRALVESVTDVSSVRAAAERLLEPAAV</sequence>
<feature type="region of interest" description="Disordered" evidence="2">
    <location>
        <begin position="109"/>
        <end position="192"/>
    </location>
</feature>
<evidence type="ECO:0000313" key="5">
    <source>
        <dbReference type="Proteomes" id="UP000551501"/>
    </source>
</evidence>
<gene>
    <name evidence="4" type="ORF">BKA16_001157</name>
</gene>
<dbReference type="RefSeq" id="WP_183369754.1">
    <property type="nucleotide sequence ID" value="NZ_BAABHL010000049.1"/>
</dbReference>